<dbReference type="OrthoDB" id="147588at2157"/>
<keyword evidence="4" id="KW-0378">Hydrolase</keyword>
<protein>
    <submittedName>
        <fullName evidence="7">Type II toxin-antitoxin system VapC family toxin</fullName>
    </submittedName>
</protein>
<dbReference type="SUPFAM" id="SSF88723">
    <property type="entry name" value="PIN domain-like"/>
    <property type="match status" value="1"/>
</dbReference>
<dbReference type="GO" id="GO:0046872">
    <property type="term" value="F:metal ion binding"/>
    <property type="evidence" value="ECO:0007669"/>
    <property type="project" value="UniProtKB-KW"/>
</dbReference>
<dbReference type="Pfam" id="PF01850">
    <property type="entry name" value="PIN"/>
    <property type="match status" value="1"/>
</dbReference>
<dbReference type="EMBL" id="CP049074">
    <property type="protein sequence ID" value="QKR00766.1"/>
    <property type="molecule type" value="Genomic_DNA"/>
</dbReference>
<evidence type="ECO:0000259" key="6">
    <source>
        <dbReference type="Pfam" id="PF01850"/>
    </source>
</evidence>
<dbReference type="GeneID" id="55642381"/>
<dbReference type="CDD" id="cd09881">
    <property type="entry name" value="PIN_VapC4-5_FitB-like"/>
    <property type="match status" value="1"/>
</dbReference>
<evidence type="ECO:0000256" key="1">
    <source>
        <dbReference type="ARBA" id="ARBA00022649"/>
    </source>
</evidence>
<accession>A0A6N0NVD0</accession>
<dbReference type="KEGG" id="mten:GWK48_10520"/>
<organism evidence="7 8">
    <name type="scientific">Metallosphaera tengchongensis</name>
    <dbReference type="NCBI Taxonomy" id="1532350"/>
    <lineage>
        <taxon>Archaea</taxon>
        <taxon>Thermoproteota</taxon>
        <taxon>Thermoprotei</taxon>
        <taxon>Sulfolobales</taxon>
        <taxon>Sulfolobaceae</taxon>
        <taxon>Metallosphaera</taxon>
    </lineage>
</organism>
<keyword evidence="3" id="KW-0479">Metal-binding</keyword>
<dbReference type="Proteomes" id="UP000509301">
    <property type="component" value="Chromosome"/>
</dbReference>
<name>A0A6N0NVD0_9CREN</name>
<dbReference type="Gene3D" id="3.40.50.1010">
    <property type="entry name" value="5'-nuclease"/>
    <property type="match status" value="1"/>
</dbReference>
<evidence type="ECO:0000256" key="5">
    <source>
        <dbReference type="ARBA" id="ARBA00022842"/>
    </source>
</evidence>
<feature type="domain" description="PIN" evidence="6">
    <location>
        <begin position="3"/>
        <end position="113"/>
    </location>
</feature>
<dbReference type="InterPro" id="IPR029060">
    <property type="entry name" value="PIN-like_dom_sf"/>
</dbReference>
<evidence type="ECO:0000313" key="8">
    <source>
        <dbReference type="Proteomes" id="UP000509301"/>
    </source>
</evidence>
<dbReference type="PANTHER" id="PTHR42740:SF1">
    <property type="entry name" value="RIBONUCLEASE VAPC3"/>
    <property type="match status" value="1"/>
</dbReference>
<keyword evidence="1" id="KW-1277">Toxin-antitoxin system</keyword>
<evidence type="ECO:0000313" key="7">
    <source>
        <dbReference type="EMBL" id="QKR00766.1"/>
    </source>
</evidence>
<keyword evidence="8" id="KW-1185">Reference proteome</keyword>
<dbReference type="GO" id="GO:0004540">
    <property type="term" value="F:RNA nuclease activity"/>
    <property type="evidence" value="ECO:0007669"/>
    <property type="project" value="TreeGrafter"/>
</dbReference>
<evidence type="ECO:0000256" key="4">
    <source>
        <dbReference type="ARBA" id="ARBA00022801"/>
    </source>
</evidence>
<evidence type="ECO:0000256" key="3">
    <source>
        <dbReference type="ARBA" id="ARBA00022723"/>
    </source>
</evidence>
<keyword evidence="2" id="KW-0540">Nuclease</keyword>
<dbReference type="PANTHER" id="PTHR42740">
    <property type="entry name" value="RIBONUCLEASE VAPC3"/>
    <property type="match status" value="1"/>
</dbReference>
<dbReference type="RefSeq" id="WP_174632102.1">
    <property type="nucleotide sequence ID" value="NZ_CP049074.1"/>
</dbReference>
<reference evidence="7 8" key="1">
    <citation type="submission" date="2020-02" db="EMBL/GenBank/DDBJ databases">
        <title>Comparative genome analysis reveals the metabolism and evolution of the thermophilic archaeal genus Metallosphaera.</title>
        <authorList>
            <person name="Jiang C."/>
        </authorList>
    </citation>
    <scope>NUCLEOTIDE SEQUENCE [LARGE SCALE GENOMIC DNA]</scope>
    <source>
        <strain evidence="7 8">Ric-A</strain>
    </source>
</reference>
<sequence>MTVLDSNVIIRVMKGDKSTLEAVKSLSDVVGTTVFNVYEILRSKYSSKVSQYFEEIVIYPFTIKEAVIASHIYRELSSRGKVKGEVDILISSIVKANNETLITYDRDFYDISKVSKINVEILD</sequence>
<dbReference type="InterPro" id="IPR051749">
    <property type="entry name" value="PINc/VapC_TA_RNase"/>
</dbReference>
<evidence type="ECO:0000256" key="2">
    <source>
        <dbReference type="ARBA" id="ARBA00022722"/>
    </source>
</evidence>
<proteinExistence type="predicted"/>
<dbReference type="InterPro" id="IPR002716">
    <property type="entry name" value="PIN_dom"/>
</dbReference>
<dbReference type="AlphaFoldDB" id="A0A6N0NVD0"/>
<keyword evidence="5" id="KW-0460">Magnesium</keyword>
<gene>
    <name evidence="7" type="ORF">GWK48_10520</name>
</gene>
<dbReference type="GO" id="GO:0016787">
    <property type="term" value="F:hydrolase activity"/>
    <property type="evidence" value="ECO:0007669"/>
    <property type="project" value="UniProtKB-KW"/>
</dbReference>